<dbReference type="GO" id="GO:0005524">
    <property type="term" value="F:ATP binding"/>
    <property type="evidence" value="ECO:0007669"/>
    <property type="project" value="UniProtKB-KW"/>
</dbReference>
<dbReference type="Pfam" id="PF02626">
    <property type="entry name" value="CT_A_B"/>
    <property type="match status" value="1"/>
</dbReference>
<gene>
    <name evidence="5" type="ORF">EWM59_21910</name>
</gene>
<dbReference type="AlphaFoldDB" id="A0A4V1ZCQ5"/>
<dbReference type="SMART" id="SM00797">
    <property type="entry name" value="AHS2"/>
    <property type="match status" value="1"/>
</dbReference>
<dbReference type="PANTHER" id="PTHR43309">
    <property type="entry name" value="5-OXOPROLINASE SUBUNIT C"/>
    <property type="match status" value="1"/>
</dbReference>
<feature type="domain" description="Carboxyltransferase" evidence="4">
    <location>
        <begin position="22"/>
        <end position="301"/>
    </location>
</feature>
<dbReference type="GO" id="GO:0016740">
    <property type="term" value="F:transferase activity"/>
    <property type="evidence" value="ECO:0007669"/>
    <property type="project" value="UniProtKB-KW"/>
</dbReference>
<keyword evidence="2" id="KW-0378">Hydrolase</keyword>
<evidence type="ECO:0000256" key="3">
    <source>
        <dbReference type="ARBA" id="ARBA00022840"/>
    </source>
</evidence>
<keyword evidence="1" id="KW-0547">Nucleotide-binding</keyword>
<dbReference type="InterPro" id="IPR029000">
    <property type="entry name" value="Cyclophilin-like_dom_sf"/>
</dbReference>
<reference evidence="5 6" key="1">
    <citation type="submission" date="2019-02" db="EMBL/GenBank/DDBJ databases">
        <title>Bacterial novel species Emticicia sp. 17J42-9 isolated from soil.</title>
        <authorList>
            <person name="Jung H.-Y."/>
        </authorList>
    </citation>
    <scope>NUCLEOTIDE SEQUENCE [LARGE SCALE GENOMIC DNA]</scope>
    <source>
        <strain evidence="5 6">17J42-9</strain>
    </source>
</reference>
<accession>A0A4V1ZCQ5</accession>
<dbReference type="GO" id="GO:0016787">
    <property type="term" value="F:hydrolase activity"/>
    <property type="evidence" value="ECO:0007669"/>
    <property type="project" value="UniProtKB-KW"/>
</dbReference>
<evidence type="ECO:0000256" key="2">
    <source>
        <dbReference type="ARBA" id="ARBA00022801"/>
    </source>
</evidence>
<dbReference type="Gene3D" id="2.40.100.10">
    <property type="entry name" value="Cyclophilin-like"/>
    <property type="match status" value="1"/>
</dbReference>
<evidence type="ECO:0000256" key="1">
    <source>
        <dbReference type="ARBA" id="ARBA00022741"/>
    </source>
</evidence>
<keyword evidence="6" id="KW-1185">Reference proteome</keyword>
<dbReference type="OrthoDB" id="9782422at2"/>
<protein>
    <submittedName>
        <fullName evidence="5">Biotin-dependent carboxyltransferase family protein</fullName>
    </submittedName>
</protein>
<evidence type="ECO:0000313" key="5">
    <source>
        <dbReference type="EMBL" id="RYU93480.1"/>
    </source>
</evidence>
<dbReference type="InterPro" id="IPR052708">
    <property type="entry name" value="PxpC"/>
</dbReference>
<sequence>MRFIKSGILSTYQDSGRNGYRYLGINPNVAMDRMAVRLLNILLQNEEDEAAIEIHFPCPEIVMEKDSIIAIGGADFAPYLIDENRQIQEINNWQCTWVPAGSTLKFKKRIYGQRAYIAIKGGFSAKEWLGSKSTNHLLDFNTINPGHEVETRAFPRPDFLPYLGISLVPPYSDSPVIRLIRGNEYEFLTTESKNILENHTFTISQQSNRMGFRLAGEALHVENKIELISSAVDFGTIQLLPDGQLIVLMADHQTTGGYPRIGNVITADLPLLAQCGVKEPIRLRFISLAEAEELLILREKEINKLKATIRLLSVI</sequence>
<dbReference type="EMBL" id="SEWF01000044">
    <property type="protein sequence ID" value="RYU93480.1"/>
    <property type="molecule type" value="Genomic_DNA"/>
</dbReference>
<comment type="caution">
    <text evidence="5">The sequence shown here is derived from an EMBL/GenBank/DDBJ whole genome shotgun (WGS) entry which is preliminary data.</text>
</comment>
<dbReference type="Proteomes" id="UP000293162">
    <property type="component" value="Unassembled WGS sequence"/>
</dbReference>
<dbReference type="PANTHER" id="PTHR43309:SF5">
    <property type="entry name" value="5-OXOPROLINASE SUBUNIT C"/>
    <property type="match status" value="1"/>
</dbReference>
<keyword evidence="3" id="KW-0067">ATP-binding</keyword>
<name>A0A4V1ZCQ5_9BACT</name>
<dbReference type="RefSeq" id="WP_130023394.1">
    <property type="nucleotide sequence ID" value="NZ_SEWF01000044.1"/>
</dbReference>
<evidence type="ECO:0000313" key="6">
    <source>
        <dbReference type="Proteomes" id="UP000293162"/>
    </source>
</evidence>
<proteinExistence type="predicted"/>
<organism evidence="5 6">
    <name type="scientific">Emticicia agri</name>
    <dbReference type="NCBI Taxonomy" id="2492393"/>
    <lineage>
        <taxon>Bacteria</taxon>
        <taxon>Pseudomonadati</taxon>
        <taxon>Bacteroidota</taxon>
        <taxon>Cytophagia</taxon>
        <taxon>Cytophagales</taxon>
        <taxon>Leadbetterellaceae</taxon>
        <taxon>Emticicia</taxon>
    </lineage>
</organism>
<evidence type="ECO:0000259" key="4">
    <source>
        <dbReference type="SMART" id="SM00797"/>
    </source>
</evidence>
<keyword evidence="5" id="KW-0808">Transferase</keyword>
<dbReference type="InterPro" id="IPR003778">
    <property type="entry name" value="CT_A_B"/>
</dbReference>